<proteinExistence type="predicted"/>
<organism evidence="1 2">
    <name type="scientific">Candidatus Gottesmanbacteria bacterium RIFCSPHIGHO2_02_FULL_39_14</name>
    <dbReference type="NCBI Taxonomy" id="1798383"/>
    <lineage>
        <taxon>Bacteria</taxon>
        <taxon>Candidatus Gottesmaniibacteriota</taxon>
    </lineage>
</organism>
<dbReference type="AlphaFoldDB" id="A0A1F5ZYJ7"/>
<gene>
    <name evidence="1" type="ORF">A3D78_03640</name>
</gene>
<comment type="caution">
    <text evidence="1">The sequence shown here is derived from an EMBL/GenBank/DDBJ whole genome shotgun (WGS) entry which is preliminary data.</text>
</comment>
<accession>A0A1F5ZYJ7</accession>
<name>A0A1F5ZYJ7_9BACT</name>
<dbReference type="STRING" id="1798383.A3D78_03640"/>
<evidence type="ECO:0000313" key="1">
    <source>
        <dbReference type="EMBL" id="OGG17443.1"/>
    </source>
</evidence>
<reference evidence="1 2" key="1">
    <citation type="journal article" date="2016" name="Nat. Commun.">
        <title>Thousands of microbial genomes shed light on interconnected biogeochemical processes in an aquifer system.</title>
        <authorList>
            <person name="Anantharaman K."/>
            <person name="Brown C.T."/>
            <person name="Hug L.A."/>
            <person name="Sharon I."/>
            <person name="Castelle C.J."/>
            <person name="Probst A.J."/>
            <person name="Thomas B.C."/>
            <person name="Singh A."/>
            <person name="Wilkins M.J."/>
            <person name="Karaoz U."/>
            <person name="Brodie E.L."/>
            <person name="Williams K.H."/>
            <person name="Hubbard S.S."/>
            <person name="Banfield J.F."/>
        </authorList>
    </citation>
    <scope>NUCLEOTIDE SEQUENCE [LARGE SCALE GENOMIC DNA]</scope>
</reference>
<dbReference type="Proteomes" id="UP000176253">
    <property type="component" value="Unassembled WGS sequence"/>
</dbReference>
<evidence type="ECO:0000313" key="2">
    <source>
        <dbReference type="Proteomes" id="UP000176253"/>
    </source>
</evidence>
<dbReference type="EMBL" id="MFJM01000034">
    <property type="protein sequence ID" value="OGG17443.1"/>
    <property type="molecule type" value="Genomic_DNA"/>
</dbReference>
<sequence>MPILNTKLPRYNSAGEAARREQMRNADLDRIEKNKKFPTFFVKQYGFRPYFSGHDVINIKGPLCPRYLTKERQCLAELSGEIISTKAHCEVCDGNFDMPHNFEDFRRLAHKAYQGYLNSQTQLITLDIPFEAIKAESEDETRKIKIVWSQKDGRNQAIIYLIRKDKTGAKSHIFADLDREEIRYDSSDIPPGEILAKIKTEFKTKNINIEFK</sequence>
<protein>
    <submittedName>
        <fullName evidence="1">Uncharacterized protein</fullName>
    </submittedName>
</protein>